<keyword evidence="1" id="KW-0805">Transcription regulation</keyword>
<accession>A0ABY0C9F0</accession>
<dbReference type="Proteomes" id="UP000268291">
    <property type="component" value="Unassembled WGS sequence"/>
</dbReference>
<evidence type="ECO:0000259" key="6">
    <source>
        <dbReference type="PROSITE" id="PS50977"/>
    </source>
</evidence>
<dbReference type="PROSITE" id="PS50977">
    <property type="entry name" value="HTH_TETR_2"/>
    <property type="match status" value="1"/>
</dbReference>
<evidence type="ECO:0000256" key="5">
    <source>
        <dbReference type="SAM" id="MobiDB-lite"/>
    </source>
</evidence>
<feature type="DNA-binding region" description="H-T-H motif" evidence="4">
    <location>
        <begin position="61"/>
        <end position="80"/>
    </location>
</feature>
<evidence type="ECO:0000256" key="3">
    <source>
        <dbReference type="ARBA" id="ARBA00023163"/>
    </source>
</evidence>
<evidence type="ECO:0000313" key="7">
    <source>
        <dbReference type="EMBL" id="RUQ86273.1"/>
    </source>
</evidence>
<dbReference type="PANTHER" id="PTHR30055:SF234">
    <property type="entry name" value="HTH-TYPE TRANSCRIPTIONAL REGULATOR BETI"/>
    <property type="match status" value="1"/>
</dbReference>
<keyword evidence="3" id="KW-0804">Transcription</keyword>
<keyword evidence="2 4" id="KW-0238">DNA-binding</keyword>
<comment type="caution">
    <text evidence="7">The sequence shown here is derived from an EMBL/GenBank/DDBJ whole genome shotgun (WGS) entry which is preliminary data.</text>
</comment>
<name>A0ABY0C9F0_9MICO</name>
<dbReference type="InterPro" id="IPR013570">
    <property type="entry name" value="Tscrpt_reg_YsiA_C"/>
</dbReference>
<feature type="compositionally biased region" description="Polar residues" evidence="5">
    <location>
        <begin position="1"/>
        <end position="17"/>
    </location>
</feature>
<dbReference type="PRINTS" id="PR00455">
    <property type="entry name" value="HTHTETR"/>
</dbReference>
<evidence type="ECO:0000256" key="4">
    <source>
        <dbReference type="PROSITE-ProRule" id="PRU00335"/>
    </source>
</evidence>
<evidence type="ECO:0000256" key="1">
    <source>
        <dbReference type="ARBA" id="ARBA00023015"/>
    </source>
</evidence>
<dbReference type="Pfam" id="PF00440">
    <property type="entry name" value="TetR_N"/>
    <property type="match status" value="1"/>
</dbReference>
<sequence>MRSTPGRTSTPGKSSPRSRPAMATGTGSEGEHVPLRRSAKEQQIVAAALDILRDRGPAAVNIESVSAASGIAKSTIYRRFSNRDELIASAVDSVTAAPVVPPGLDIEDELRWAVRRCRDGVEHVLGLGGVTGVLVDQDPHFSATIRSMLVPWIALVRDILVRGITSGRFRRDVDVDVALNFILGASLGEFIRAGTASDEWTDRVVRMLLLLLRPSADDRDESDGDVTRSV</sequence>
<dbReference type="InterPro" id="IPR036271">
    <property type="entry name" value="Tet_transcr_reg_TetR-rel_C_sf"/>
</dbReference>
<evidence type="ECO:0000256" key="2">
    <source>
        <dbReference type="ARBA" id="ARBA00023125"/>
    </source>
</evidence>
<evidence type="ECO:0000313" key="8">
    <source>
        <dbReference type="Proteomes" id="UP000268291"/>
    </source>
</evidence>
<dbReference type="PANTHER" id="PTHR30055">
    <property type="entry name" value="HTH-TYPE TRANSCRIPTIONAL REGULATOR RUTR"/>
    <property type="match status" value="1"/>
</dbReference>
<feature type="domain" description="HTH tetR-type" evidence="6">
    <location>
        <begin position="38"/>
        <end position="98"/>
    </location>
</feature>
<dbReference type="InterPro" id="IPR009057">
    <property type="entry name" value="Homeodomain-like_sf"/>
</dbReference>
<proteinExistence type="predicted"/>
<feature type="region of interest" description="Disordered" evidence="5">
    <location>
        <begin position="1"/>
        <end position="37"/>
    </location>
</feature>
<dbReference type="EMBL" id="RZGY01000001">
    <property type="protein sequence ID" value="RUQ86273.1"/>
    <property type="molecule type" value="Genomic_DNA"/>
</dbReference>
<protein>
    <submittedName>
        <fullName evidence="7">TetR/AcrR family transcriptional regulator</fullName>
    </submittedName>
</protein>
<dbReference type="Pfam" id="PF08359">
    <property type="entry name" value="TetR_C_4"/>
    <property type="match status" value="1"/>
</dbReference>
<keyword evidence="8" id="KW-1185">Reference proteome</keyword>
<reference evidence="7 8" key="1">
    <citation type="submission" date="2018-12" db="EMBL/GenBank/DDBJ databases">
        <authorList>
            <person name="hu s."/>
            <person name="Xu Y."/>
            <person name="Xu B."/>
            <person name="Li F."/>
        </authorList>
    </citation>
    <scope>NUCLEOTIDE SEQUENCE [LARGE SCALE GENOMIC DNA]</scope>
    <source>
        <strain evidence="7 8">KSW2-17</strain>
    </source>
</reference>
<dbReference type="InterPro" id="IPR001647">
    <property type="entry name" value="HTH_TetR"/>
</dbReference>
<organism evidence="7 8">
    <name type="scientific">Labedella gwakjiensis</name>
    <dbReference type="NCBI Taxonomy" id="390269"/>
    <lineage>
        <taxon>Bacteria</taxon>
        <taxon>Bacillati</taxon>
        <taxon>Actinomycetota</taxon>
        <taxon>Actinomycetes</taxon>
        <taxon>Micrococcales</taxon>
        <taxon>Microbacteriaceae</taxon>
        <taxon>Labedella</taxon>
    </lineage>
</organism>
<gene>
    <name evidence="7" type="ORF">ELQ93_04550</name>
</gene>
<dbReference type="Gene3D" id="1.10.10.60">
    <property type="entry name" value="Homeodomain-like"/>
    <property type="match status" value="1"/>
</dbReference>
<dbReference type="SUPFAM" id="SSF46689">
    <property type="entry name" value="Homeodomain-like"/>
    <property type="match status" value="1"/>
</dbReference>
<dbReference type="Gene3D" id="1.10.357.10">
    <property type="entry name" value="Tetracycline Repressor, domain 2"/>
    <property type="match status" value="1"/>
</dbReference>
<dbReference type="InterPro" id="IPR050109">
    <property type="entry name" value="HTH-type_TetR-like_transc_reg"/>
</dbReference>
<dbReference type="SUPFAM" id="SSF48498">
    <property type="entry name" value="Tetracyclin repressor-like, C-terminal domain"/>
    <property type="match status" value="1"/>
</dbReference>